<accession>A0A9E8M1W4</accession>
<dbReference type="RefSeq" id="WP_275421043.1">
    <property type="nucleotide sequence ID" value="NZ_CP106877.1"/>
</dbReference>
<proteinExistence type="predicted"/>
<keyword evidence="2" id="KW-1185">Reference proteome</keyword>
<dbReference type="Proteomes" id="UP001164726">
    <property type="component" value="Chromosome"/>
</dbReference>
<gene>
    <name evidence="1" type="ORF">OE105_01840</name>
</gene>
<dbReference type="KEGG" id="fhl:OE105_01840"/>
<evidence type="ECO:0000313" key="2">
    <source>
        <dbReference type="Proteomes" id="UP001164726"/>
    </source>
</evidence>
<evidence type="ECO:0000313" key="1">
    <source>
        <dbReference type="EMBL" id="WAA12911.1"/>
    </source>
</evidence>
<reference evidence="1" key="1">
    <citation type="submission" date="2022-09" db="EMBL/GenBank/DDBJ databases">
        <title>Complete Genomes of Fervidibacillus albus and Fervidibacillus halotolerans isolated from tidal flat sediments.</title>
        <authorList>
            <person name="Kwon K.K."/>
            <person name="Yang S.-H."/>
            <person name="Park M.J."/>
            <person name="Oh H.-M."/>
        </authorList>
    </citation>
    <scope>NUCLEOTIDE SEQUENCE</scope>
    <source>
        <strain evidence="1">MEBiC13594</strain>
    </source>
</reference>
<dbReference type="EMBL" id="CP106877">
    <property type="protein sequence ID" value="WAA12911.1"/>
    <property type="molecule type" value="Genomic_DNA"/>
</dbReference>
<protein>
    <submittedName>
        <fullName evidence="1">Uncharacterized protein</fullName>
    </submittedName>
</protein>
<name>A0A9E8M1W4_9BACI</name>
<dbReference type="AlphaFoldDB" id="A0A9E8M1W4"/>
<sequence length="176" mass="20336">MYLSEGKTPLVEGTIIGVNELIVSNDSKVEIKDNIGLMFRLGENSEFSLELTALGIAPVFYGEVYKGRLGGHPIVMCGGKYRTSCYVQCLTTMFFENLESDLDAFYALSDEVEVWEYDERGRRFPIVTLEEGYKANIRYLEDKPMRERYVVESIEPITDDKYDYITSKFMNPKNWR</sequence>
<organism evidence="1 2">
    <name type="scientific">Fervidibacillus halotolerans</name>
    <dbReference type="NCBI Taxonomy" id="2980027"/>
    <lineage>
        <taxon>Bacteria</taxon>
        <taxon>Bacillati</taxon>
        <taxon>Bacillota</taxon>
        <taxon>Bacilli</taxon>
        <taxon>Bacillales</taxon>
        <taxon>Bacillaceae</taxon>
        <taxon>Fervidibacillus</taxon>
    </lineage>
</organism>